<dbReference type="InterPro" id="IPR001646">
    <property type="entry name" value="5peptide_repeat"/>
</dbReference>
<sequence>MADRDPPPAHAATEGLLTRIAEADGQPFRADDDRLALSGLRAGREALLARIPPGEAAPPWWDARHRGLGLSRAHLDGADLVEADLSGANLSGASLVGALARSARFEGAILEEANFSEADCSGANFTGIVGGEAHFSDAMLEDADFTGATMRFARMQRALLDGATFARADLWGADFTGADADYSRFDGGRLDEANLSDMNLTFANFDGASLKKARLTGSRLRGASLSGAALDGADLSGADLSDTNLVRLNLMSCRLRHARFSGALLTGVRFRVDQLGGAVGEEIAGEYEAAQASYLAIEHNMKSIGSHDEASWAYKRGRRMGRLHAGAEARAAWSRRTRAPKTWKPVLQSGYRWVADRFVEWLCDYGESLSRIARAFVILIGVFGALFGLTGGLIPEGGSGAATYNPLDLLSYSALNMMTANPPEIGVKPVGRVTNLLVGIEGAAGIILMGLFGFVLGNRLRR</sequence>
<dbReference type="EMBL" id="LR743504">
    <property type="protein sequence ID" value="CAA2106688.1"/>
    <property type="molecule type" value="Genomic_DNA"/>
</dbReference>
<dbReference type="SUPFAM" id="SSF141571">
    <property type="entry name" value="Pentapeptide repeat-like"/>
    <property type="match status" value="2"/>
</dbReference>
<reference evidence="2" key="1">
    <citation type="submission" date="2019-12" db="EMBL/GenBank/DDBJ databases">
        <authorList>
            <person name="Cremers G."/>
        </authorList>
    </citation>
    <scope>NUCLEOTIDE SEQUENCE</scope>
    <source>
        <strain evidence="2">Mbul1</strain>
    </source>
</reference>
<evidence type="ECO:0000256" key="1">
    <source>
        <dbReference type="SAM" id="Phobius"/>
    </source>
</evidence>
<proteinExistence type="predicted"/>
<gene>
    <name evidence="2" type="primary">pipB2</name>
    <name evidence="2" type="ORF">MBUL_03796</name>
</gene>
<protein>
    <submittedName>
        <fullName evidence="2">Secreted effector protein PipB2</fullName>
    </submittedName>
</protein>
<keyword evidence="1" id="KW-1133">Transmembrane helix</keyword>
<dbReference type="InterPro" id="IPR051082">
    <property type="entry name" value="Pentapeptide-BTB/POZ_domain"/>
</dbReference>
<feature type="transmembrane region" description="Helical" evidence="1">
    <location>
        <begin position="436"/>
        <end position="456"/>
    </location>
</feature>
<accession>A0A679JD36</accession>
<keyword evidence="1" id="KW-0472">Membrane</keyword>
<dbReference type="PANTHER" id="PTHR14136">
    <property type="entry name" value="BTB_POZ DOMAIN-CONTAINING PROTEIN KCTD9"/>
    <property type="match status" value="1"/>
</dbReference>
<dbReference type="PANTHER" id="PTHR14136:SF17">
    <property type="entry name" value="BTB_POZ DOMAIN-CONTAINING PROTEIN KCTD9"/>
    <property type="match status" value="1"/>
</dbReference>
<keyword evidence="1" id="KW-0812">Transmembrane</keyword>
<dbReference type="AlphaFoldDB" id="A0A679JD36"/>
<feature type="transmembrane region" description="Helical" evidence="1">
    <location>
        <begin position="375"/>
        <end position="394"/>
    </location>
</feature>
<organism evidence="2">
    <name type="scientific">Methylobacterium bullatum</name>
    <dbReference type="NCBI Taxonomy" id="570505"/>
    <lineage>
        <taxon>Bacteria</taxon>
        <taxon>Pseudomonadati</taxon>
        <taxon>Pseudomonadota</taxon>
        <taxon>Alphaproteobacteria</taxon>
        <taxon>Hyphomicrobiales</taxon>
        <taxon>Methylobacteriaceae</taxon>
        <taxon>Methylobacterium</taxon>
    </lineage>
</organism>
<evidence type="ECO:0000313" key="2">
    <source>
        <dbReference type="EMBL" id="CAA2106688.1"/>
    </source>
</evidence>
<name>A0A679JD36_9HYPH</name>
<dbReference type="Gene3D" id="2.160.20.80">
    <property type="entry name" value="E3 ubiquitin-protein ligase SopA"/>
    <property type="match status" value="3"/>
</dbReference>
<dbReference type="Pfam" id="PF00805">
    <property type="entry name" value="Pentapeptide"/>
    <property type="match status" value="3"/>
</dbReference>